<proteinExistence type="predicted"/>
<organism evidence="1 2">
    <name type="scientific">Saccharospirillum mangrovi</name>
    <dbReference type="NCBI Taxonomy" id="2161747"/>
    <lineage>
        <taxon>Bacteria</taxon>
        <taxon>Pseudomonadati</taxon>
        <taxon>Pseudomonadota</taxon>
        <taxon>Gammaproteobacteria</taxon>
        <taxon>Oceanospirillales</taxon>
        <taxon>Saccharospirillaceae</taxon>
        <taxon>Saccharospirillum</taxon>
    </lineage>
</organism>
<accession>A0ABV7ZUS5</accession>
<dbReference type="EMBL" id="JBHRYR010000002">
    <property type="protein sequence ID" value="MFC3852318.1"/>
    <property type="molecule type" value="Genomic_DNA"/>
</dbReference>
<evidence type="ECO:0000313" key="1">
    <source>
        <dbReference type="EMBL" id="MFC3852318.1"/>
    </source>
</evidence>
<dbReference type="RefSeq" id="WP_380694335.1">
    <property type="nucleotide sequence ID" value="NZ_JBHRYR010000002.1"/>
</dbReference>
<protein>
    <submittedName>
        <fullName evidence="1">Uncharacterized protein</fullName>
    </submittedName>
</protein>
<gene>
    <name evidence="1" type="ORF">ACFOOG_05655</name>
</gene>
<comment type="caution">
    <text evidence="1">The sequence shown here is derived from an EMBL/GenBank/DDBJ whole genome shotgun (WGS) entry which is preliminary data.</text>
</comment>
<dbReference type="Proteomes" id="UP001595617">
    <property type="component" value="Unassembled WGS sequence"/>
</dbReference>
<sequence length="60" mass="6446">MYCGAELELDQRFTQEEKQAIQAAKQNLDEEFKAKGQADDRVSVGAAFFDVGDSGGGGDC</sequence>
<name>A0ABV7ZUS5_9GAMM</name>
<keyword evidence="2" id="KW-1185">Reference proteome</keyword>
<evidence type="ECO:0000313" key="2">
    <source>
        <dbReference type="Proteomes" id="UP001595617"/>
    </source>
</evidence>
<reference evidence="2" key="1">
    <citation type="journal article" date="2019" name="Int. J. Syst. Evol. Microbiol.">
        <title>The Global Catalogue of Microorganisms (GCM) 10K type strain sequencing project: providing services to taxonomists for standard genome sequencing and annotation.</title>
        <authorList>
            <consortium name="The Broad Institute Genomics Platform"/>
            <consortium name="The Broad Institute Genome Sequencing Center for Infectious Disease"/>
            <person name="Wu L."/>
            <person name="Ma J."/>
        </authorList>
    </citation>
    <scope>NUCLEOTIDE SEQUENCE [LARGE SCALE GENOMIC DNA]</scope>
    <source>
        <strain evidence="2">IBRC 10765</strain>
    </source>
</reference>